<dbReference type="RefSeq" id="WP_328343037.1">
    <property type="nucleotide sequence ID" value="NZ_CP107906.1"/>
</dbReference>
<sequence length="63" mass="6756">MHASPLGNGLSCGRRIRRSFTHYEKAYAYVDGPATVTARKALGLATIPPSFDDSESGNSEVEV</sequence>
<keyword evidence="2" id="KW-1185">Reference proteome</keyword>
<dbReference type="EMBL" id="CP107906">
    <property type="protein sequence ID" value="WUG99634.1"/>
    <property type="molecule type" value="Genomic_DNA"/>
</dbReference>
<protein>
    <submittedName>
        <fullName evidence="1">Uncharacterized protein</fullName>
    </submittedName>
</protein>
<gene>
    <name evidence="1" type="ORF">OHB29_29050</name>
</gene>
<dbReference type="Proteomes" id="UP001341259">
    <property type="component" value="Chromosome"/>
</dbReference>
<evidence type="ECO:0000313" key="2">
    <source>
        <dbReference type="Proteomes" id="UP001341259"/>
    </source>
</evidence>
<accession>A0ABZ1P7S2</accession>
<organism evidence="1 2">
    <name type="scientific">Streptomyces violaceus</name>
    <name type="common">Streptomyces venezuelae</name>
    <dbReference type="NCBI Taxonomy" id="1936"/>
    <lineage>
        <taxon>Bacteria</taxon>
        <taxon>Bacillati</taxon>
        <taxon>Actinomycetota</taxon>
        <taxon>Actinomycetes</taxon>
        <taxon>Kitasatosporales</taxon>
        <taxon>Streptomycetaceae</taxon>
        <taxon>Streptomyces</taxon>
    </lineage>
</organism>
<name>A0ABZ1P7S2_STRVL</name>
<reference evidence="1 2" key="1">
    <citation type="submission" date="2022-10" db="EMBL/GenBank/DDBJ databases">
        <title>The complete genomes of actinobacterial strains from the NBC collection.</title>
        <authorList>
            <person name="Joergensen T.S."/>
            <person name="Alvarez Arevalo M."/>
            <person name="Sterndorff E.B."/>
            <person name="Faurdal D."/>
            <person name="Vuksanovic O."/>
            <person name="Mourched A.-S."/>
            <person name="Charusanti P."/>
            <person name="Shaw S."/>
            <person name="Blin K."/>
            <person name="Weber T."/>
        </authorList>
    </citation>
    <scope>NUCLEOTIDE SEQUENCE [LARGE SCALE GENOMIC DNA]</scope>
    <source>
        <strain evidence="1 2">NBC_00456</strain>
    </source>
</reference>
<proteinExistence type="predicted"/>
<evidence type="ECO:0000313" key="1">
    <source>
        <dbReference type="EMBL" id="WUG99634.1"/>
    </source>
</evidence>